<evidence type="ECO:0000256" key="1">
    <source>
        <dbReference type="ARBA" id="ARBA00001974"/>
    </source>
</evidence>
<dbReference type="GO" id="GO:0016491">
    <property type="term" value="F:oxidoreductase activity"/>
    <property type="evidence" value="ECO:0007669"/>
    <property type="project" value="UniProtKB-KW"/>
</dbReference>
<dbReference type="PANTHER" id="PTHR10742">
    <property type="entry name" value="FLAVIN MONOAMINE OXIDASE"/>
    <property type="match status" value="1"/>
</dbReference>
<dbReference type="OrthoDB" id="7777654at2759"/>
<evidence type="ECO:0000259" key="6">
    <source>
        <dbReference type="Pfam" id="PF01593"/>
    </source>
</evidence>
<proteinExistence type="inferred from homology"/>
<evidence type="ECO:0000256" key="5">
    <source>
        <dbReference type="SAM" id="SignalP"/>
    </source>
</evidence>
<evidence type="ECO:0000313" key="7">
    <source>
        <dbReference type="EMBL" id="KAF2998449.1"/>
    </source>
</evidence>
<feature type="domain" description="Amine oxidase" evidence="6">
    <location>
        <begin position="46"/>
        <end position="479"/>
    </location>
</feature>
<evidence type="ECO:0000313" key="8">
    <source>
        <dbReference type="Proteomes" id="UP000801428"/>
    </source>
</evidence>
<accession>A0A9P4T9P2</accession>
<reference evidence="7" key="1">
    <citation type="submission" date="2019-04" db="EMBL/GenBank/DDBJ databases">
        <title>Sequencing of skin fungus with MAO and IRED activity.</title>
        <authorList>
            <person name="Marsaioli A.J."/>
            <person name="Bonatto J.M.C."/>
            <person name="Reis Junior O."/>
        </authorList>
    </citation>
    <scope>NUCLEOTIDE SEQUENCE</scope>
    <source>
        <strain evidence="7">30M1</strain>
    </source>
</reference>
<dbReference type="Gene3D" id="3.50.50.60">
    <property type="entry name" value="FAD/NAD(P)-binding domain"/>
    <property type="match status" value="1"/>
</dbReference>
<name>A0A9P4T9P2_CURKU</name>
<dbReference type="PANTHER" id="PTHR10742:SF313">
    <property type="entry name" value="AMINE OXIDASE"/>
    <property type="match status" value="1"/>
</dbReference>
<dbReference type="InterPro" id="IPR050281">
    <property type="entry name" value="Flavin_monoamine_oxidase"/>
</dbReference>
<feature type="binding site" evidence="3">
    <location>
        <position position="263"/>
    </location>
    <ligand>
        <name>FAD</name>
        <dbReference type="ChEBI" id="CHEBI:57692"/>
    </ligand>
</feature>
<feature type="chain" id="PRO_5040500014" description="Amine oxidase" evidence="5">
    <location>
        <begin position="21"/>
        <end position="556"/>
    </location>
</feature>
<dbReference type="InterPro" id="IPR002937">
    <property type="entry name" value="Amino_oxidase"/>
</dbReference>
<keyword evidence="8" id="KW-1185">Reference proteome</keyword>
<dbReference type="PRINTS" id="PR00757">
    <property type="entry name" value="AMINEOXDASEF"/>
</dbReference>
<comment type="similarity">
    <text evidence="4">Belongs to the flavin monoamine oxidase family.</text>
</comment>
<dbReference type="Pfam" id="PF01593">
    <property type="entry name" value="Amino_oxidase"/>
    <property type="match status" value="1"/>
</dbReference>
<dbReference type="Gene3D" id="3.90.660.10">
    <property type="match status" value="1"/>
</dbReference>
<protein>
    <recommendedName>
        <fullName evidence="4">Amine oxidase</fullName>
        <ecNumber evidence="4">1.4.3.-</ecNumber>
    </recommendedName>
</protein>
<dbReference type="SUPFAM" id="SSF51905">
    <property type="entry name" value="FAD/NAD(P)-binding domain"/>
    <property type="match status" value="1"/>
</dbReference>
<feature type="signal peptide" evidence="5">
    <location>
        <begin position="1"/>
        <end position="20"/>
    </location>
</feature>
<dbReference type="GO" id="GO:0006598">
    <property type="term" value="P:polyamine catabolic process"/>
    <property type="evidence" value="ECO:0007669"/>
    <property type="project" value="TreeGrafter"/>
</dbReference>
<evidence type="ECO:0000256" key="3">
    <source>
        <dbReference type="PIRSR" id="PIRSR601613-1"/>
    </source>
</evidence>
<dbReference type="SUPFAM" id="SSF54373">
    <property type="entry name" value="FAD-linked reductases, C-terminal domain"/>
    <property type="match status" value="1"/>
</dbReference>
<organism evidence="7 8">
    <name type="scientific">Curvularia kusanoi</name>
    <name type="common">Cochliobolus kusanoi</name>
    <dbReference type="NCBI Taxonomy" id="90978"/>
    <lineage>
        <taxon>Eukaryota</taxon>
        <taxon>Fungi</taxon>
        <taxon>Dikarya</taxon>
        <taxon>Ascomycota</taxon>
        <taxon>Pezizomycotina</taxon>
        <taxon>Dothideomycetes</taxon>
        <taxon>Pleosporomycetidae</taxon>
        <taxon>Pleosporales</taxon>
        <taxon>Pleosporineae</taxon>
        <taxon>Pleosporaceae</taxon>
        <taxon>Curvularia</taxon>
    </lineage>
</organism>
<evidence type="ECO:0000256" key="4">
    <source>
        <dbReference type="RuleBase" id="RU362067"/>
    </source>
</evidence>
<keyword evidence="4" id="KW-0285">Flavoprotein</keyword>
<keyword evidence="2 4" id="KW-0560">Oxidoreductase</keyword>
<dbReference type="InterPro" id="IPR036188">
    <property type="entry name" value="FAD/NAD-bd_sf"/>
</dbReference>
<dbReference type="EC" id="1.4.3.-" evidence="4"/>
<dbReference type="InterPro" id="IPR001613">
    <property type="entry name" value="Flavin_amine_oxidase"/>
</dbReference>
<sequence>MLLKALPLLAAAAAPACVYASYPVDSKPYSNSTCRKTTVAILGGGVAGVTAAQALANQSVTDFLILEYNEQIGGRMRHANFGSDAAGNPYLVELGANWISGTGTPDGPENPVWTFAKQSNLTSHYSNLSNIVTYDETGASDYVELFDEWDEKSTIAEQLAGTILADNKQDVSQRALNSLSGWKNKRDAKRQTIEWWIIDWDAAARPEEISGVFSTTASNLTYYQFKDEDFMSVDQRGYNTWLKHEAAKFLQPNDPRVRFNTTVKAVQYSDTGVKVTNEDGSCVEAEYAICTFALGVLQEEVVEFSPALPEWKKTSIETFGMGTYTKIFMQFNETFWPADKEYFLYADLTTRGYYPQFQSLSLDGFLPGSNILFATVVGEQSHRIEAQDDETTKAEIMEVLRNMFPDIDVPEPIDFMYPRWAQNPWTYGSYSFWPAGTTLEMHQNLRANVDRLYFAGEAGSAEYYGYLHGAWFEGQEAGMRIAGALGKECLNTPSGCGDYVRYEVLKGTTDRSAYNASNGMGADPFFVSEGDEEDVGKITRRSLKPAHKKRHWRGSV</sequence>
<evidence type="ECO:0000256" key="2">
    <source>
        <dbReference type="ARBA" id="ARBA00023002"/>
    </source>
</evidence>
<comment type="caution">
    <text evidence="7">The sequence shown here is derived from an EMBL/GenBank/DDBJ whole genome shotgun (WGS) entry which is preliminary data.</text>
</comment>
<keyword evidence="5" id="KW-0732">Signal</keyword>
<dbReference type="AlphaFoldDB" id="A0A9P4T9P2"/>
<dbReference type="EMBL" id="SWKU01000019">
    <property type="protein sequence ID" value="KAF2998449.1"/>
    <property type="molecule type" value="Genomic_DNA"/>
</dbReference>
<gene>
    <name evidence="7" type="ORF">E8E13_001023</name>
</gene>
<keyword evidence="4" id="KW-0274">FAD</keyword>
<dbReference type="Proteomes" id="UP000801428">
    <property type="component" value="Unassembled WGS sequence"/>
</dbReference>
<comment type="cofactor">
    <cofactor evidence="1 4">
        <name>FAD</name>
        <dbReference type="ChEBI" id="CHEBI:57692"/>
    </cofactor>
</comment>